<dbReference type="EMBL" id="JAWDGP010004873">
    <property type="protein sequence ID" value="KAK3761536.1"/>
    <property type="molecule type" value="Genomic_DNA"/>
</dbReference>
<comment type="caution">
    <text evidence="2">The sequence shown here is derived from an EMBL/GenBank/DDBJ whole genome shotgun (WGS) entry which is preliminary data.</text>
</comment>
<reference evidence="2" key="1">
    <citation type="journal article" date="2023" name="G3 (Bethesda)">
        <title>A reference genome for the long-term kleptoplast-retaining sea slug Elysia crispata morphotype clarki.</title>
        <authorList>
            <person name="Eastman K.E."/>
            <person name="Pendleton A.L."/>
            <person name="Shaikh M.A."/>
            <person name="Suttiyut T."/>
            <person name="Ogas R."/>
            <person name="Tomko P."/>
            <person name="Gavelis G."/>
            <person name="Widhalm J.R."/>
            <person name="Wisecaver J.H."/>
        </authorList>
    </citation>
    <scope>NUCLEOTIDE SEQUENCE</scope>
    <source>
        <strain evidence="2">ECLA1</strain>
    </source>
</reference>
<feature type="compositionally biased region" description="Basic and acidic residues" evidence="1">
    <location>
        <begin position="192"/>
        <end position="207"/>
    </location>
</feature>
<feature type="compositionally biased region" description="Polar residues" evidence="1">
    <location>
        <begin position="223"/>
        <end position="232"/>
    </location>
</feature>
<evidence type="ECO:0000313" key="3">
    <source>
        <dbReference type="Proteomes" id="UP001283361"/>
    </source>
</evidence>
<dbReference type="AlphaFoldDB" id="A0AAE1D8T3"/>
<accession>A0AAE1D8T3</accession>
<feature type="region of interest" description="Disordered" evidence="1">
    <location>
        <begin position="166"/>
        <end position="232"/>
    </location>
</feature>
<keyword evidence="3" id="KW-1185">Reference proteome</keyword>
<organism evidence="2 3">
    <name type="scientific">Elysia crispata</name>
    <name type="common">lettuce slug</name>
    <dbReference type="NCBI Taxonomy" id="231223"/>
    <lineage>
        <taxon>Eukaryota</taxon>
        <taxon>Metazoa</taxon>
        <taxon>Spiralia</taxon>
        <taxon>Lophotrochozoa</taxon>
        <taxon>Mollusca</taxon>
        <taxon>Gastropoda</taxon>
        <taxon>Heterobranchia</taxon>
        <taxon>Euthyneura</taxon>
        <taxon>Panpulmonata</taxon>
        <taxon>Sacoglossa</taxon>
        <taxon>Placobranchoidea</taxon>
        <taxon>Plakobranchidae</taxon>
        <taxon>Elysia</taxon>
    </lineage>
</organism>
<dbReference type="Proteomes" id="UP001283361">
    <property type="component" value="Unassembled WGS sequence"/>
</dbReference>
<evidence type="ECO:0000313" key="2">
    <source>
        <dbReference type="EMBL" id="KAK3761536.1"/>
    </source>
</evidence>
<proteinExistence type="predicted"/>
<protein>
    <submittedName>
        <fullName evidence="2">Uncharacterized protein</fullName>
    </submittedName>
</protein>
<sequence length="232" mass="25723">MSTCSKVTSWVLACLRRPTRGKERTTRLNHLNEVEGVALLGRDHLVVSLHACEEDFVRARGEFQEIHTQEQILNSDVANDIEVGTREMFSRYLAAKKRTMKERNVLDMLNLDTDVVARDMHNKVQENQRLTGVEHYIQTMLSIEKGSAPTKVSKSVSPLKRSVIVDQPEGNQSNIAKLEGINPPSGEVGGADSDRDCQSGDEKEYELGRGSGLGEEHTKTPILKSTSPAILA</sequence>
<name>A0AAE1D8T3_9GAST</name>
<evidence type="ECO:0000256" key="1">
    <source>
        <dbReference type="SAM" id="MobiDB-lite"/>
    </source>
</evidence>
<gene>
    <name evidence="2" type="ORF">RRG08_010260</name>
</gene>